<dbReference type="Pfam" id="PF06035">
    <property type="entry name" value="Peptidase_C93"/>
    <property type="match status" value="1"/>
</dbReference>
<dbReference type="InterPro" id="IPR010319">
    <property type="entry name" value="Transglutaminase-like_Cys_pept"/>
</dbReference>
<dbReference type="Proteomes" id="UP001059672">
    <property type="component" value="Chromosome"/>
</dbReference>
<evidence type="ECO:0000313" key="2">
    <source>
        <dbReference type="Proteomes" id="UP001059672"/>
    </source>
</evidence>
<sequence>MAVSTLSAGMLIGVPEAKASWSFDQIMRKAEKRYGRQGPAKDRLLSWNLLIESSRYLPERQKLVAVNQFFNRELRFMDDAALWKQSDYWATPIETLVQGAGDCEDFSLAKYFTLRKLGVPEERLRITYTRELTRGQAHMVLSYYAAPGAEPLILDNLTDGMLPASQREDLLLLYAFDAHGLYQVEKDGLRRTGNTDRLPGWQALMARMRQEGFSLEQG</sequence>
<dbReference type="PANTHER" id="PTHR39327">
    <property type="match status" value="1"/>
</dbReference>
<name>A0ABY5HBW4_9PSED</name>
<organism evidence="1 2">
    <name type="scientific">Pseudomonas benzenivorans</name>
    <dbReference type="NCBI Taxonomy" id="556533"/>
    <lineage>
        <taxon>Bacteria</taxon>
        <taxon>Pseudomonadati</taxon>
        <taxon>Pseudomonadota</taxon>
        <taxon>Gammaproteobacteria</taxon>
        <taxon>Pseudomonadales</taxon>
        <taxon>Pseudomonadaceae</taxon>
        <taxon>Pseudomonas</taxon>
    </lineage>
</organism>
<dbReference type="EMBL" id="CP073346">
    <property type="protein sequence ID" value="UTW09837.1"/>
    <property type="molecule type" value="Genomic_DNA"/>
</dbReference>
<dbReference type="PANTHER" id="PTHR39327:SF1">
    <property type="entry name" value="BLR5470 PROTEIN"/>
    <property type="match status" value="1"/>
</dbReference>
<gene>
    <name evidence="1" type="ORF">KDW96_02995</name>
</gene>
<accession>A0ABY5HBW4</accession>
<proteinExistence type="predicted"/>
<evidence type="ECO:0000313" key="1">
    <source>
        <dbReference type="EMBL" id="UTW09837.1"/>
    </source>
</evidence>
<dbReference type="Gene3D" id="3.10.620.30">
    <property type="match status" value="1"/>
</dbReference>
<dbReference type="SUPFAM" id="SSF54001">
    <property type="entry name" value="Cysteine proteinases"/>
    <property type="match status" value="1"/>
</dbReference>
<protein>
    <submittedName>
        <fullName evidence="1">Transglutaminase-like cysteine peptidase</fullName>
    </submittedName>
</protein>
<reference evidence="1" key="1">
    <citation type="submission" date="2021-04" db="EMBL/GenBank/DDBJ databases">
        <title>Oceanospirillales bacteria with DddD are important DMSP degraders in coastal seawater.</title>
        <authorList>
            <person name="Liu J."/>
        </authorList>
    </citation>
    <scope>NUCLEOTIDE SEQUENCE</scope>
    <source>
        <strain evidence="1">D13-4</strain>
    </source>
</reference>
<dbReference type="InterPro" id="IPR038765">
    <property type="entry name" value="Papain-like_cys_pep_sf"/>
</dbReference>
<keyword evidence="2" id="KW-1185">Reference proteome</keyword>